<organism evidence="2 3">
    <name type="scientific">Prorocentrum cordatum</name>
    <dbReference type="NCBI Taxonomy" id="2364126"/>
    <lineage>
        <taxon>Eukaryota</taxon>
        <taxon>Sar</taxon>
        <taxon>Alveolata</taxon>
        <taxon>Dinophyceae</taxon>
        <taxon>Prorocentrales</taxon>
        <taxon>Prorocentraceae</taxon>
        <taxon>Prorocentrum</taxon>
    </lineage>
</organism>
<proteinExistence type="predicted"/>
<evidence type="ECO:0000313" key="2">
    <source>
        <dbReference type="EMBL" id="CAK0911189.1"/>
    </source>
</evidence>
<feature type="region of interest" description="Disordered" evidence="1">
    <location>
        <begin position="359"/>
        <end position="426"/>
    </location>
</feature>
<accession>A0ABN9YJ21</accession>
<reference evidence="2" key="1">
    <citation type="submission" date="2023-10" db="EMBL/GenBank/DDBJ databases">
        <authorList>
            <person name="Chen Y."/>
            <person name="Shah S."/>
            <person name="Dougan E. K."/>
            <person name="Thang M."/>
            <person name="Chan C."/>
        </authorList>
    </citation>
    <scope>NUCLEOTIDE SEQUENCE [LARGE SCALE GENOMIC DNA]</scope>
</reference>
<evidence type="ECO:0000256" key="1">
    <source>
        <dbReference type="SAM" id="MobiDB-lite"/>
    </source>
</evidence>
<keyword evidence="3" id="KW-1185">Reference proteome</keyword>
<comment type="caution">
    <text evidence="2">The sequence shown here is derived from an EMBL/GenBank/DDBJ whole genome shotgun (WGS) entry which is preliminary data.</text>
</comment>
<evidence type="ECO:0000313" key="3">
    <source>
        <dbReference type="Proteomes" id="UP001189429"/>
    </source>
</evidence>
<gene>
    <name evidence="2" type="ORF">PCOR1329_LOCUS85136</name>
</gene>
<sequence length="426" mass="46972">MAYTPADIVADLATLPESAFAGASVDSRNAFVEFVACVDENARAKHDIRFYTGVARAMAEVVQSVHTEDFADEFIRDSLRTGLTVGDKPFSDEGWKEFTLTPAMMALALRVQKRCQAKDMKEQPAASGTSSGLEQAMEKFVNAQTAAVTPPAKLGLFFDLAKRLAKVGLENFPQDGLPSEENLAKFEQAGKIAASKGRRYVGSADGECLQTHHRPEWSRTPVVQVVPTIGSLEDKLKAVLDEKKARENELKLDYMGFATFVGHIFQWGIKCVLMEVCTQTDLLAYIFNLSHITEEHGGVRVCYQYDVMQRRAMARSLERGDESVSDFFCKLDDDMVRKAADKVKQRGEQLNKFTAKSVASGSSSACGKGGKGTGKAGFPKGADKGEPKGNRNTLSPQRPPKRQRDDDTASWGKSSQWQGWKKQYKK</sequence>
<name>A0ABN9YJ21_9DINO</name>
<evidence type="ECO:0008006" key="4">
    <source>
        <dbReference type="Google" id="ProtNLM"/>
    </source>
</evidence>
<dbReference type="Proteomes" id="UP001189429">
    <property type="component" value="Unassembled WGS sequence"/>
</dbReference>
<dbReference type="EMBL" id="CAUYUJ010022534">
    <property type="protein sequence ID" value="CAK0911189.1"/>
    <property type="molecule type" value="Genomic_DNA"/>
</dbReference>
<protein>
    <recommendedName>
        <fullName evidence="4">RNA helicase</fullName>
    </recommendedName>
</protein>